<dbReference type="EMBL" id="JAVDVI010000006">
    <property type="protein sequence ID" value="MDR6967738.1"/>
    <property type="molecule type" value="Genomic_DNA"/>
</dbReference>
<evidence type="ECO:0000313" key="2">
    <source>
        <dbReference type="Proteomes" id="UP001255185"/>
    </source>
</evidence>
<reference evidence="1 2" key="1">
    <citation type="submission" date="2023-07" db="EMBL/GenBank/DDBJ databases">
        <title>Sorghum-associated microbial communities from plants grown in Nebraska, USA.</title>
        <authorList>
            <person name="Schachtman D."/>
        </authorList>
    </citation>
    <scope>NUCLEOTIDE SEQUENCE [LARGE SCALE GENOMIC DNA]</scope>
    <source>
        <strain evidence="1 2">3773</strain>
    </source>
</reference>
<dbReference type="Proteomes" id="UP001255185">
    <property type="component" value="Unassembled WGS sequence"/>
</dbReference>
<accession>A0ABU1TP41</accession>
<evidence type="ECO:0000313" key="1">
    <source>
        <dbReference type="EMBL" id="MDR6967738.1"/>
    </source>
</evidence>
<dbReference type="RefSeq" id="WP_310026008.1">
    <property type="nucleotide sequence ID" value="NZ_JAVDVI010000006.1"/>
</dbReference>
<name>A0ABU1TP41_9FLAO</name>
<comment type="caution">
    <text evidence="1">The sequence shown here is derived from an EMBL/GenBank/DDBJ whole genome shotgun (WGS) entry which is preliminary data.</text>
</comment>
<organism evidence="1 2">
    <name type="scientific">Flavobacterium arsenatis</name>
    <dbReference type="NCBI Taxonomy" id="1484332"/>
    <lineage>
        <taxon>Bacteria</taxon>
        <taxon>Pseudomonadati</taxon>
        <taxon>Bacteroidota</taxon>
        <taxon>Flavobacteriia</taxon>
        <taxon>Flavobacteriales</taxon>
        <taxon>Flavobacteriaceae</taxon>
        <taxon>Flavobacterium</taxon>
    </lineage>
</organism>
<proteinExistence type="predicted"/>
<gene>
    <name evidence="1" type="ORF">J2X31_001750</name>
</gene>
<protein>
    <submittedName>
        <fullName evidence="1">Uncharacterized protein</fullName>
    </submittedName>
</protein>
<sequence length="49" mass="5608">MSGLLIEKNEIEKIQNEFKILAEKTIAVTSTQKTNTVKKEELVLEECEL</sequence>
<keyword evidence="2" id="KW-1185">Reference proteome</keyword>